<proteinExistence type="predicted"/>
<evidence type="ECO:0000313" key="2">
    <source>
        <dbReference type="EMBL" id="CAK9205911.1"/>
    </source>
</evidence>
<dbReference type="EMBL" id="OZ019907">
    <property type="protein sequence ID" value="CAK9205911.1"/>
    <property type="molecule type" value="Genomic_DNA"/>
</dbReference>
<keyword evidence="3" id="KW-1185">Reference proteome</keyword>
<accession>A0ABP0TVC3</accession>
<sequence>MAAAAAAHGRSHNLTLVMALMICVQVLLVIMCCSSMCLVKADPDPLTDFAPGVTTFTFKDLNKNGVINVGPGGRRAALNITIFPALM</sequence>
<protein>
    <submittedName>
        <fullName evidence="2">Uncharacterized protein</fullName>
    </submittedName>
</protein>
<organism evidence="2 3">
    <name type="scientific">Sphagnum troendelagicum</name>
    <dbReference type="NCBI Taxonomy" id="128251"/>
    <lineage>
        <taxon>Eukaryota</taxon>
        <taxon>Viridiplantae</taxon>
        <taxon>Streptophyta</taxon>
        <taxon>Embryophyta</taxon>
        <taxon>Bryophyta</taxon>
        <taxon>Sphagnophytina</taxon>
        <taxon>Sphagnopsida</taxon>
        <taxon>Sphagnales</taxon>
        <taxon>Sphagnaceae</taxon>
        <taxon>Sphagnum</taxon>
    </lineage>
</organism>
<evidence type="ECO:0000256" key="1">
    <source>
        <dbReference type="SAM" id="Phobius"/>
    </source>
</evidence>
<keyword evidence="1" id="KW-0812">Transmembrane</keyword>
<feature type="transmembrane region" description="Helical" evidence="1">
    <location>
        <begin position="16"/>
        <end position="39"/>
    </location>
</feature>
<evidence type="ECO:0000313" key="3">
    <source>
        <dbReference type="Proteomes" id="UP001497512"/>
    </source>
</evidence>
<keyword evidence="1" id="KW-1133">Transmembrane helix</keyword>
<dbReference type="Proteomes" id="UP001497512">
    <property type="component" value="Chromosome 15"/>
</dbReference>
<name>A0ABP0TVC3_9BRYO</name>
<gene>
    <name evidence="2" type="ORF">CSSPTR1EN2_LOCUS8085</name>
</gene>
<reference evidence="2" key="1">
    <citation type="submission" date="2024-02" db="EMBL/GenBank/DDBJ databases">
        <authorList>
            <consortium name="ELIXIR-Norway"/>
            <consortium name="Elixir Norway"/>
        </authorList>
    </citation>
    <scope>NUCLEOTIDE SEQUENCE</scope>
</reference>
<keyword evidence="1" id="KW-0472">Membrane</keyword>